<sequence>MKGSQPEAYFFEGDDQTPNNPVLPLLVYRSVVSIGASADAAHRFETIFAANGWGDGWRNGIHSFLHFHTSTHEVLGIAAGQAIVQFGGGEGRALQVQAGDVVALPAGVGHQRLQASRDLLVVGAYPRNGRFDQKRPGEVDAKTAGRAVALVPLPEMDPVHGADGPLKNLWRY</sequence>
<dbReference type="PIRSF" id="PIRSF019307">
    <property type="entry name" value="UCP019307"/>
    <property type="match status" value="1"/>
</dbReference>
<proteinExistence type="predicted"/>
<dbReference type="PANTHER" id="PTHR36448">
    <property type="entry name" value="BLR7373 PROTEIN"/>
    <property type="match status" value="1"/>
</dbReference>
<name>A0ABS6IJY3_9HYPH</name>
<keyword evidence="2" id="KW-1185">Reference proteome</keyword>
<evidence type="ECO:0000313" key="1">
    <source>
        <dbReference type="EMBL" id="MBU8874912.1"/>
    </source>
</evidence>
<evidence type="ECO:0008006" key="3">
    <source>
        <dbReference type="Google" id="ProtNLM"/>
    </source>
</evidence>
<dbReference type="Proteomes" id="UP000727907">
    <property type="component" value="Unassembled WGS sequence"/>
</dbReference>
<dbReference type="PANTHER" id="PTHR36448:SF2">
    <property type="entry name" value="CUPIN TYPE-1 DOMAIN-CONTAINING PROTEIN"/>
    <property type="match status" value="1"/>
</dbReference>
<dbReference type="InterPro" id="IPR047121">
    <property type="entry name" value="YjiB-like"/>
</dbReference>
<accession>A0ABS6IJY3</accession>
<protein>
    <recommendedName>
        <fullName evidence="3">Cupin</fullName>
    </recommendedName>
</protein>
<reference evidence="1 2" key="1">
    <citation type="submission" date="2021-06" db="EMBL/GenBank/DDBJ databases">
        <authorList>
            <person name="Lee D.H."/>
        </authorList>
    </citation>
    <scope>NUCLEOTIDE SEQUENCE [LARGE SCALE GENOMIC DNA]</scope>
    <source>
        <strain evidence="1 2">MMS21-HV4-11</strain>
    </source>
</reference>
<gene>
    <name evidence="1" type="ORF">KQ910_14135</name>
</gene>
<dbReference type="EMBL" id="JAHOPB010000001">
    <property type="protein sequence ID" value="MBU8874912.1"/>
    <property type="molecule type" value="Genomic_DNA"/>
</dbReference>
<dbReference type="InterPro" id="IPR014500">
    <property type="entry name" value="UCP019307_cupin"/>
</dbReference>
<comment type="caution">
    <text evidence="1">The sequence shown here is derived from an EMBL/GenBank/DDBJ whole genome shotgun (WGS) entry which is preliminary data.</text>
</comment>
<dbReference type="CDD" id="cd02219">
    <property type="entry name" value="cupin_YjlB-like"/>
    <property type="match status" value="1"/>
</dbReference>
<dbReference type="RefSeq" id="WP_216961285.1">
    <property type="nucleotide sequence ID" value="NZ_JAHOPB010000001.1"/>
</dbReference>
<evidence type="ECO:0000313" key="2">
    <source>
        <dbReference type="Proteomes" id="UP000727907"/>
    </source>
</evidence>
<organism evidence="1 2">
    <name type="scientific">Reyranella humidisoli</name>
    <dbReference type="NCBI Taxonomy" id="2849149"/>
    <lineage>
        <taxon>Bacteria</taxon>
        <taxon>Pseudomonadati</taxon>
        <taxon>Pseudomonadota</taxon>
        <taxon>Alphaproteobacteria</taxon>
        <taxon>Hyphomicrobiales</taxon>
        <taxon>Reyranellaceae</taxon>
        <taxon>Reyranella</taxon>
    </lineage>
</organism>